<dbReference type="KEGG" id="jeh:EJN90_01470"/>
<dbReference type="Pfam" id="PF02811">
    <property type="entry name" value="PHP"/>
    <property type="match status" value="1"/>
</dbReference>
<organism evidence="2 3">
    <name type="scientific">Jeotgalibaca ciconiae</name>
    <dbReference type="NCBI Taxonomy" id="2496265"/>
    <lineage>
        <taxon>Bacteria</taxon>
        <taxon>Bacillati</taxon>
        <taxon>Bacillota</taxon>
        <taxon>Bacilli</taxon>
        <taxon>Lactobacillales</taxon>
        <taxon>Carnobacteriaceae</taxon>
        <taxon>Jeotgalibaca</taxon>
    </lineage>
</organism>
<gene>
    <name evidence="2" type="ORF">EJN90_01470</name>
</gene>
<dbReference type="SUPFAM" id="SSF89550">
    <property type="entry name" value="PHP domain-like"/>
    <property type="match status" value="1"/>
</dbReference>
<reference evidence="3" key="1">
    <citation type="submission" date="2018-12" db="EMBL/GenBank/DDBJ databases">
        <title>Complete genome sequencing of Jeotgalibaca sp. H21T32.</title>
        <authorList>
            <person name="Bae J.-W."/>
            <person name="Lee S.-Y."/>
        </authorList>
    </citation>
    <scope>NUCLEOTIDE SEQUENCE [LARGE SCALE GENOMIC DNA]</scope>
    <source>
        <strain evidence="3">H21T32</strain>
    </source>
</reference>
<proteinExistence type="predicted"/>
<dbReference type="InterPro" id="IPR016195">
    <property type="entry name" value="Pol/histidinol_Pase-like"/>
</dbReference>
<evidence type="ECO:0000313" key="2">
    <source>
        <dbReference type="EMBL" id="AZP03442.1"/>
    </source>
</evidence>
<accession>A0A3S9H7W3</accession>
<name>A0A3S9H7W3_9LACT</name>
<sequence length="322" mass="37028">MKQFAVELHSHTHHSDADFSVEELCQRAVDFGYEGLILTDHNTSSGYSELAELAKEAGIVTLGGIEWTTYYGHMLVHDADRLVDWRTATPHSIDKHMQEVKEANGLIGIAHPFAIGSPMCTGCHWTFDVKDWNKVNYIEIWNSTRPDEHFWSWEAYALWTRLLDDGYRISCSAGRDWHRMEGEGENPPITYVESSGEWNSENFRQSLEKGTFYISLGPGIRWYVEQGEKIFYMGDTIKPGLANITVEVLSTRIESLKKFGSIVKRVKIIHNNQIYFDEPIDNDLIPIPIDLVEGNLRIEFWGTIKQKEEELLLISNPIYIEK</sequence>
<evidence type="ECO:0000259" key="1">
    <source>
        <dbReference type="SMART" id="SM00481"/>
    </source>
</evidence>
<feature type="domain" description="Polymerase/histidinol phosphatase N-terminal" evidence="1">
    <location>
        <begin position="6"/>
        <end position="71"/>
    </location>
</feature>
<dbReference type="InterPro" id="IPR003141">
    <property type="entry name" value="Pol/His_phosphatase_N"/>
</dbReference>
<evidence type="ECO:0000313" key="3">
    <source>
        <dbReference type="Proteomes" id="UP000273326"/>
    </source>
</evidence>
<dbReference type="EMBL" id="CP034465">
    <property type="protein sequence ID" value="AZP03442.1"/>
    <property type="molecule type" value="Genomic_DNA"/>
</dbReference>
<protein>
    <submittedName>
        <fullName evidence="2">PHP domain-containing protein</fullName>
    </submittedName>
</protein>
<dbReference type="RefSeq" id="WP_126108533.1">
    <property type="nucleotide sequence ID" value="NZ_CP034465.1"/>
</dbReference>
<dbReference type="NCBIfam" id="NF038032">
    <property type="entry name" value="CehA_McbA_metalo"/>
    <property type="match status" value="1"/>
</dbReference>
<dbReference type="InterPro" id="IPR052018">
    <property type="entry name" value="PHP_domain"/>
</dbReference>
<dbReference type="InterPro" id="IPR004013">
    <property type="entry name" value="PHP_dom"/>
</dbReference>
<dbReference type="OrthoDB" id="9804333at2"/>
<dbReference type="PANTHER" id="PTHR42924:SF3">
    <property type="entry name" value="POLYMERASE_HISTIDINOL PHOSPHATASE N-TERMINAL DOMAIN-CONTAINING PROTEIN"/>
    <property type="match status" value="1"/>
</dbReference>
<dbReference type="Proteomes" id="UP000273326">
    <property type="component" value="Chromosome"/>
</dbReference>
<dbReference type="SMART" id="SM00481">
    <property type="entry name" value="POLIIIAc"/>
    <property type="match status" value="1"/>
</dbReference>
<dbReference type="GO" id="GO:0004534">
    <property type="term" value="F:5'-3' RNA exonuclease activity"/>
    <property type="evidence" value="ECO:0007669"/>
    <property type="project" value="TreeGrafter"/>
</dbReference>
<dbReference type="Gene3D" id="3.20.20.140">
    <property type="entry name" value="Metal-dependent hydrolases"/>
    <property type="match status" value="1"/>
</dbReference>
<dbReference type="AlphaFoldDB" id="A0A3S9H7W3"/>
<dbReference type="GO" id="GO:0035312">
    <property type="term" value="F:5'-3' DNA exonuclease activity"/>
    <property type="evidence" value="ECO:0007669"/>
    <property type="project" value="TreeGrafter"/>
</dbReference>
<keyword evidence="3" id="KW-1185">Reference proteome</keyword>
<dbReference type="PANTHER" id="PTHR42924">
    <property type="entry name" value="EXONUCLEASE"/>
    <property type="match status" value="1"/>
</dbReference>